<feature type="transmembrane region" description="Helical" evidence="5">
    <location>
        <begin position="105"/>
        <end position="122"/>
    </location>
</feature>
<organism evidence="7 8">
    <name type="scientific">Rheinheimera tangshanensis</name>
    <dbReference type="NCBI Taxonomy" id="400153"/>
    <lineage>
        <taxon>Bacteria</taxon>
        <taxon>Pseudomonadati</taxon>
        <taxon>Pseudomonadota</taxon>
        <taxon>Gammaproteobacteria</taxon>
        <taxon>Chromatiales</taxon>
        <taxon>Chromatiaceae</taxon>
        <taxon>Rheinheimera</taxon>
    </lineage>
</organism>
<evidence type="ECO:0000256" key="5">
    <source>
        <dbReference type="SAM" id="Phobius"/>
    </source>
</evidence>
<evidence type="ECO:0000313" key="7">
    <source>
        <dbReference type="EMBL" id="TXK83359.1"/>
    </source>
</evidence>
<dbReference type="PANTHER" id="PTHR32322:SF9">
    <property type="entry name" value="AMINO-ACID METABOLITE EFFLUX PUMP-RELATED"/>
    <property type="match status" value="1"/>
</dbReference>
<name>A0A5C8M5Y6_9GAMM</name>
<dbReference type="InterPro" id="IPR050638">
    <property type="entry name" value="AA-Vitamin_Transporters"/>
</dbReference>
<dbReference type="InterPro" id="IPR037185">
    <property type="entry name" value="EmrE-like"/>
</dbReference>
<dbReference type="Pfam" id="PF00892">
    <property type="entry name" value="EamA"/>
    <property type="match status" value="1"/>
</dbReference>
<comment type="subcellular location">
    <subcellularLocation>
        <location evidence="1">Membrane</location>
        <topology evidence="1">Multi-pass membrane protein</topology>
    </subcellularLocation>
</comment>
<dbReference type="Proteomes" id="UP000321814">
    <property type="component" value="Unassembled WGS sequence"/>
</dbReference>
<keyword evidence="4 5" id="KW-0472">Membrane</keyword>
<feature type="transmembrane region" description="Helical" evidence="5">
    <location>
        <begin position="242"/>
        <end position="260"/>
    </location>
</feature>
<gene>
    <name evidence="7" type="ORF">FU839_00165</name>
</gene>
<dbReference type="OrthoDB" id="321830at2"/>
<feature type="transmembrane region" description="Helical" evidence="5">
    <location>
        <begin position="55"/>
        <end position="72"/>
    </location>
</feature>
<evidence type="ECO:0000259" key="6">
    <source>
        <dbReference type="Pfam" id="PF00892"/>
    </source>
</evidence>
<dbReference type="PANTHER" id="PTHR32322">
    <property type="entry name" value="INNER MEMBRANE TRANSPORTER"/>
    <property type="match status" value="1"/>
</dbReference>
<accession>A0A5C8M5Y6</accession>
<evidence type="ECO:0000256" key="1">
    <source>
        <dbReference type="ARBA" id="ARBA00004141"/>
    </source>
</evidence>
<keyword evidence="2 5" id="KW-0812">Transmembrane</keyword>
<dbReference type="InterPro" id="IPR000620">
    <property type="entry name" value="EamA_dom"/>
</dbReference>
<feature type="transmembrane region" description="Helical" evidence="5">
    <location>
        <begin position="78"/>
        <end position="98"/>
    </location>
</feature>
<feature type="domain" description="EamA" evidence="6">
    <location>
        <begin position="132"/>
        <end position="259"/>
    </location>
</feature>
<feature type="transmembrane region" description="Helical" evidence="5">
    <location>
        <begin position="26"/>
        <end position="43"/>
    </location>
</feature>
<feature type="transmembrane region" description="Helical" evidence="5">
    <location>
        <begin position="128"/>
        <end position="147"/>
    </location>
</feature>
<feature type="transmembrane region" description="Helical" evidence="5">
    <location>
        <begin position="188"/>
        <end position="208"/>
    </location>
</feature>
<keyword evidence="8" id="KW-1185">Reference proteome</keyword>
<evidence type="ECO:0000313" key="8">
    <source>
        <dbReference type="Proteomes" id="UP000321814"/>
    </source>
</evidence>
<dbReference type="EMBL" id="VRLR01000001">
    <property type="protein sequence ID" value="TXK83359.1"/>
    <property type="molecule type" value="Genomic_DNA"/>
</dbReference>
<evidence type="ECO:0000256" key="3">
    <source>
        <dbReference type="ARBA" id="ARBA00022989"/>
    </source>
</evidence>
<dbReference type="AlphaFoldDB" id="A0A5C8M5Y6"/>
<keyword evidence="3 5" id="KW-1133">Transmembrane helix</keyword>
<protein>
    <submittedName>
        <fullName evidence="7">DMT family transporter</fullName>
    </submittedName>
</protein>
<feature type="transmembrane region" description="Helical" evidence="5">
    <location>
        <begin position="159"/>
        <end position="176"/>
    </location>
</feature>
<dbReference type="SUPFAM" id="SSF103481">
    <property type="entry name" value="Multidrug resistance efflux transporter EmrE"/>
    <property type="match status" value="1"/>
</dbReference>
<sequence>MLAFAANSLLTRMALLETSIDPASFSSIRLIAGAVTLACILAIKGIKPSVTPTGLLSAALLFTYAVAFSFAYRGLDTGAGALVLFASSQLLMMSFGLVRGEKTSLWGIVLALGGLIVFLLPSDTSAPLRYSAMMLVAGIAWGSFSLLGRAGGSALNSTASSFILAVPLSLALLWFLRDQLDINPVGAYYALLSGSVTSALGYVVWYWVRTQMAAITAGTVQLSVPVLSAILGVLLLDETLSLRDILAAGVVLLGVALTSWTTRMADKAAK</sequence>
<evidence type="ECO:0000256" key="4">
    <source>
        <dbReference type="ARBA" id="ARBA00023136"/>
    </source>
</evidence>
<dbReference type="GO" id="GO:0016020">
    <property type="term" value="C:membrane"/>
    <property type="evidence" value="ECO:0007669"/>
    <property type="project" value="UniProtKB-SubCell"/>
</dbReference>
<evidence type="ECO:0000256" key="2">
    <source>
        <dbReference type="ARBA" id="ARBA00022692"/>
    </source>
</evidence>
<feature type="transmembrane region" description="Helical" evidence="5">
    <location>
        <begin position="215"/>
        <end position="236"/>
    </location>
</feature>
<reference evidence="7 8" key="1">
    <citation type="submission" date="2019-08" db="EMBL/GenBank/DDBJ databases">
        <title>Draft genome analysis of Rheinheimera tangshanensis isolated from the roots of fresh rice plants (Oryza sativa).</title>
        <authorList>
            <person name="Yu Q."/>
            <person name="Qi Y."/>
            <person name="Zhang H."/>
            <person name="Pu J."/>
        </authorList>
    </citation>
    <scope>NUCLEOTIDE SEQUENCE [LARGE SCALE GENOMIC DNA]</scope>
    <source>
        <strain evidence="7 8">JA3-B52</strain>
    </source>
</reference>
<proteinExistence type="predicted"/>
<comment type="caution">
    <text evidence="7">The sequence shown here is derived from an EMBL/GenBank/DDBJ whole genome shotgun (WGS) entry which is preliminary data.</text>
</comment>